<dbReference type="Pfam" id="PF01467">
    <property type="entry name" value="CTP_transf_like"/>
    <property type="match status" value="1"/>
</dbReference>
<feature type="domain" description="Cytidyltransferase-like" evidence="1">
    <location>
        <begin position="149"/>
        <end position="318"/>
    </location>
</feature>
<dbReference type="Proteomes" id="UP000663827">
    <property type="component" value="Unassembled WGS sequence"/>
</dbReference>
<proteinExistence type="predicted"/>
<dbReference type="InterPro" id="IPR004821">
    <property type="entry name" value="Cyt_trans-like"/>
</dbReference>
<dbReference type="PANTHER" id="PTHR10695">
    <property type="entry name" value="DEPHOSPHO-COA KINASE-RELATED"/>
    <property type="match status" value="1"/>
</dbReference>
<name>A0A8H3HTE6_9AGAM</name>
<sequence>MSSSYETSLLFYHFDEASSARLAETIKQAVNQTTGRLIIVLVSPEFDHNRHEHLASKWDWIQNTLVLAYLPAAHVAELRNDPLFNTDVILVPDPDQAAHHLSQEKWNAVFTLEGGMTLFLSRVRSQDPSVNPLKLVMKEGEPKIYPVSVIGGTFDYLHPGHKILLSMAAWISTSKLIVGVTDDALLTKKANKRYIQPITERTASVTSFVRLFKPSIECEAVPIQDVYGPTGWDSNIQALVVSRETLGGAASGSTATSSSGRTKTNQKLITVAQLRSEKSLPPLDLFVIDVISSSSVVLPEQDTAVLRDSKLSSTRIREWLARKEGPREK</sequence>
<dbReference type="SUPFAM" id="SSF52374">
    <property type="entry name" value="Nucleotidylyl transferase"/>
    <property type="match status" value="1"/>
</dbReference>
<protein>
    <recommendedName>
        <fullName evidence="1">Cytidyltransferase-like domain-containing protein</fullName>
    </recommendedName>
</protein>
<gene>
    <name evidence="2" type="ORF">RDB_LOCUS5410</name>
</gene>
<evidence type="ECO:0000313" key="3">
    <source>
        <dbReference type="Proteomes" id="UP000663827"/>
    </source>
</evidence>
<dbReference type="GO" id="GO:0015937">
    <property type="term" value="P:coenzyme A biosynthetic process"/>
    <property type="evidence" value="ECO:0007669"/>
    <property type="project" value="TreeGrafter"/>
</dbReference>
<dbReference type="AlphaFoldDB" id="A0A8H3HTE6"/>
<dbReference type="EMBL" id="CAJNJQ010000114">
    <property type="protein sequence ID" value="CAE7057292.1"/>
    <property type="molecule type" value="Genomic_DNA"/>
</dbReference>
<organism evidence="2 3">
    <name type="scientific">Rhizoctonia solani</name>
    <dbReference type="NCBI Taxonomy" id="456999"/>
    <lineage>
        <taxon>Eukaryota</taxon>
        <taxon>Fungi</taxon>
        <taxon>Dikarya</taxon>
        <taxon>Basidiomycota</taxon>
        <taxon>Agaricomycotina</taxon>
        <taxon>Agaricomycetes</taxon>
        <taxon>Cantharellales</taxon>
        <taxon>Ceratobasidiaceae</taxon>
        <taxon>Rhizoctonia</taxon>
    </lineage>
</organism>
<accession>A0A8H3HTE6</accession>
<dbReference type="GO" id="GO:0004140">
    <property type="term" value="F:dephospho-CoA kinase activity"/>
    <property type="evidence" value="ECO:0007669"/>
    <property type="project" value="TreeGrafter"/>
</dbReference>
<reference evidence="2" key="1">
    <citation type="submission" date="2021-01" db="EMBL/GenBank/DDBJ databases">
        <authorList>
            <person name="Kaushik A."/>
        </authorList>
    </citation>
    <scope>NUCLEOTIDE SEQUENCE</scope>
    <source>
        <strain evidence="2">AG5</strain>
    </source>
</reference>
<comment type="caution">
    <text evidence="2">The sequence shown here is derived from an EMBL/GenBank/DDBJ whole genome shotgun (WGS) entry which is preliminary data.</text>
</comment>
<dbReference type="InterPro" id="IPR014729">
    <property type="entry name" value="Rossmann-like_a/b/a_fold"/>
</dbReference>
<evidence type="ECO:0000259" key="1">
    <source>
        <dbReference type="Pfam" id="PF01467"/>
    </source>
</evidence>
<dbReference type="Gene3D" id="3.40.50.620">
    <property type="entry name" value="HUPs"/>
    <property type="match status" value="1"/>
</dbReference>
<evidence type="ECO:0000313" key="2">
    <source>
        <dbReference type="EMBL" id="CAE7057292.1"/>
    </source>
</evidence>
<dbReference type="PANTHER" id="PTHR10695:SF46">
    <property type="entry name" value="BIFUNCTIONAL COENZYME A SYNTHASE-RELATED"/>
    <property type="match status" value="1"/>
</dbReference>